<dbReference type="SMART" id="SM00347">
    <property type="entry name" value="HTH_MARR"/>
    <property type="match status" value="1"/>
</dbReference>
<dbReference type="InterPro" id="IPR023187">
    <property type="entry name" value="Tscrpt_reg_MarR-type_CS"/>
</dbReference>
<dbReference type="InterPro" id="IPR036390">
    <property type="entry name" value="WH_DNA-bd_sf"/>
</dbReference>
<proteinExistence type="predicted"/>
<dbReference type="GO" id="GO:0006950">
    <property type="term" value="P:response to stress"/>
    <property type="evidence" value="ECO:0007669"/>
    <property type="project" value="TreeGrafter"/>
</dbReference>
<reference evidence="5 6" key="2">
    <citation type="submission" date="2019-09" db="EMBL/GenBank/DDBJ databases">
        <authorList>
            <person name="Jin C."/>
        </authorList>
    </citation>
    <scope>NUCLEOTIDE SEQUENCE [LARGE SCALE GENOMIC DNA]</scope>
    <source>
        <strain evidence="5 6">BN140041</strain>
    </source>
</reference>
<gene>
    <name evidence="5" type="ORF">F0U47_05995</name>
</gene>
<dbReference type="GO" id="GO:0003700">
    <property type="term" value="F:DNA-binding transcription factor activity"/>
    <property type="evidence" value="ECO:0007669"/>
    <property type="project" value="InterPro"/>
</dbReference>
<comment type="caution">
    <text evidence="5">The sequence shown here is derived from an EMBL/GenBank/DDBJ whole genome shotgun (WGS) entry which is preliminary data.</text>
</comment>
<dbReference type="Pfam" id="PF12802">
    <property type="entry name" value="MarR_2"/>
    <property type="match status" value="1"/>
</dbReference>
<dbReference type="Gene3D" id="1.10.10.10">
    <property type="entry name" value="Winged helix-like DNA-binding domain superfamily/Winged helix DNA-binding domain"/>
    <property type="match status" value="1"/>
</dbReference>
<evidence type="ECO:0000256" key="1">
    <source>
        <dbReference type="ARBA" id="ARBA00023015"/>
    </source>
</evidence>
<dbReference type="PANTHER" id="PTHR33164:SF57">
    <property type="entry name" value="MARR-FAMILY TRANSCRIPTIONAL REGULATOR"/>
    <property type="match status" value="1"/>
</dbReference>
<organism evidence="5 6">
    <name type="scientific">Nocardioides antri</name>
    <dbReference type="NCBI Taxonomy" id="2607659"/>
    <lineage>
        <taxon>Bacteria</taxon>
        <taxon>Bacillati</taxon>
        <taxon>Actinomycetota</taxon>
        <taxon>Actinomycetes</taxon>
        <taxon>Propionibacteriales</taxon>
        <taxon>Nocardioidaceae</taxon>
        <taxon>Nocardioides</taxon>
    </lineage>
</organism>
<dbReference type="AlphaFoldDB" id="A0A5B1M720"/>
<dbReference type="PROSITE" id="PS01117">
    <property type="entry name" value="HTH_MARR_1"/>
    <property type="match status" value="1"/>
</dbReference>
<name>A0A5B1M720_9ACTN</name>
<reference evidence="5 6" key="1">
    <citation type="submission" date="2019-09" db="EMBL/GenBank/DDBJ databases">
        <title>Nocardioides panacisoli sp. nov., isolated from the soil of a ginseng field.</title>
        <authorList>
            <person name="Cho C."/>
        </authorList>
    </citation>
    <scope>NUCLEOTIDE SEQUENCE [LARGE SCALE GENOMIC DNA]</scope>
    <source>
        <strain evidence="5 6">BN140041</strain>
    </source>
</reference>
<dbReference type="InterPro" id="IPR036388">
    <property type="entry name" value="WH-like_DNA-bd_sf"/>
</dbReference>
<sequence>MTSRPEALRELEREVGVMMRRVRRVIAERAHAVHPELQSSSYLMLGYLLDQGPLRASALCAVFDVDKGAISRQVQHLVDLGLVDRTRDPADGRATLISVSEEGARRIHDVVEPRRKWYDERLGDWTADEILDFAATLSRYNEALGG</sequence>
<evidence type="ECO:0000256" key="3">
    <source>
        <dbReference type="ARBA" id="ARBA00023163"/>
    </source>
</evidence>
<dbReference type="InterPro" id="IPR039422">
    <property type="entry name" value="MarR/SlyA-like"/>
</dbReference>
<keyword evidence="3" id="KW-0804">Transcription</keyword>
<evidence type="ECO:0000259" key="4">
    <source>
        <dbReference type="PROSITE" id="PS50995"/>
    </source>
</evidence>
<accession>A0A5B1M720</accession>
<dbReference type="PANTHER" id="PTHR33164">
    <property type="entry name" value="TRANSCRIPTIONAL REGULATOR, MARR FAMILY"/>
    <property type="match status" value="1"/>
</dbReference>
<evidence type="ECO:0000313" key="6">
    <source>
        <dbReference type="Proteomes" id="UP000324351"/>
    </source>
</evidence>
<dbReference type="InterPro" id="IPR000835">
    <property type="entry name" value="HTH_MarR-typ"/>
</dbReference>
<dbReference type="PROSITE" id="PS50995">
    <property type="entry name" value="HTH_MARR_2"/>
    <property type="match status" value="1"/>
</dbReference>
<evidence type="ECO:0000313" key="5">
    <source>
        <dbReference type="EMBL" id="KAA1428464.1"/>
    </source>
</evidence>
<dbReference type="EMBL" id="VUJW01000002">
    <property type="protein sequence ID" value="KAA1428464.1"/>
    <property type="molecule type" value="Genomic_DNA"/>
</dbReference>
<dbReference type="GO" id="GO:0003677">
    <property type="term" value="F:DNA binding"/>
    <property type="evidence" value="ECO:0007669"/>
    <property type="project" value="UniProtKB-KW"/>
</dbReference>
<keyword evidence="6" id="KW-1185">Reference proteome</keyword>
<feature type="domain" description="HTH marR-type" evidence="4">
    <location>
        <begin position="8"/>
        <end position="142"/>
    </location>
</feature>
<keyword evidence="2" id="KW-0238">DNA-binding</keyword>
<dbReference type="Proteomes" id="UP000324351">
    <property type="component" value="Unassembled WGS sequence"/>
</dbReference>
<dbReference type="SUPFAM" id="SSF46785">
    <property type="entry name" value="Winged helix' DNA-binding domain"/>
    <property type="match status" value="1"/>
</dbReference>
<keyword evidence="1" id="KW-0805">Transcription regulation</keyword>
<dbReference type="RefSeq" id="WP_149749400.1">
    <property type="nucleotide sequence ID" value="NZ_VUJW01000002.1"/>
</dbReference>
<protein>
    <submittedName>
        <fullName evidence="5">MarR family transcriptional regulator</fullName>
    </submittedName>
</protein>
<evidence type="ECO:0000256" key="2">
    <source>
        <dbReference type="ARBA" id="ARBA00023125"/>
    </source>
</evidence>